<dbReference type="InterPro" id="IPR050475">
    <property type="entry name" value="Prenyltransferase_related"/>
</dbReference>
<dbReference type="RefSeq" id="XP_040778882.1">
    <property type="nucleotide sequence ID" value="XM_040921359.1"/>
</dbReference>
<evidence type="ECO:0000313" key="6">
    <source>
        <dbReference type="EMBL" id="KAF3767921.1"/>
    </source>
</evidence>
<dbReference type="InterPro" id="IPR000537">
    <property type="entry name" value="UbiA_prenyltransferase"/>
</dbReference>
<protein>
    <recommendedName>
        <fullName evidence="8">Digeranylgeranylglyceryl phosphate synthase</fullName>
    </recommendedName>
</protein>
<evidence type="ECO:0000256" key="3">
    <source>
        <dbReference type="ARBA" id="ARBA00022989"/>
    </source>
</evidence>
<evidence type="ECO:0000256" key="4">
    <source>
        <dbReference type="ARBA" id="ARBA00023136"/>
    </source>
</evidence>
<dbReference type="OrthoDB" id="434972at2759"/>
<evidence type="ECO:0000313" key="7">
    <source>
        <dbReference type="Proteomes" id="UP000803844"/>
    </source>
</evidence>
<dbReference type="PANTHER" id="PTHR42723">
    <property type="entry name" value="CHLOROPHYLL SYNTHASE"/>
    <property type="match status" value="1"/>
</dbReference>
<feature type="transmembrane region" description="Helical" evidence="5">
    <location>
        <begin position="187"/>
        <end position="205"/>
    </location>
</feature>
<dbReference type="AlphaFoldDB" id="A0A9P4Y7I0"/>
<gene>
    <name evidence="6" type="ORF">M406DRAFT_338600</name>
</gene>
<dbReference type="GO" id="GO:0016020">
    <property type="term" value="C:membrane"/>
    <property type="evidence" value="ECO:0007669"/>
    <property type="project" value="UniProtKB-SubCell"/>
</dbReference>
<reference evidence="6" key="1">
    <citation type="journal article" date="2020" name="Phytopathology">
        <title>Genome sequence of the chestnut blight fungus Cryphonectria parasitica EP155: A fundamental resource for an archetypical invasive plant pathogen.</title>
        <authorList>
            <person name="Crouch J.A."/>
            <person name="Dawe A."/>
            <person name="Aerts A."/>
            <person name="Barry K."/>
            <person name="Churchill A.C.L."/>
            <person name="Grimwood J."/>
            <person name="Hillman B."/>
            <person name="Milgroom M.G."/>
            <person name="Pangilinan J."/>
            <person name="Smith M."/>
            <person name="Salamov A."/>
            <person name="Schmutz J."/>
            <person name="Yadav J."/>
            <person name="Grigoriev I.V."/>
            <person name="Nuss D."/>
        </authorList>
    </citation>
    <scope>NUCLEOTIDE SEQUENCE</scope>
    <source>
        <strain evidence="6">EP155</strain>
    </source>
</reference>
<evidence type="ECO:0000256" key="5">
    <source>
        <dbReference type="SAM" id="Phobius"/>
    </source>
</evidence>
<comment type="caution">
    <text evidence="6">The sequence shown here is derived from an EMBL/GenBank/DDBJ whole genome shotgun (WGS) entry which is preliminary data.</text>
</comment>
<evidence type="ECO:0000256" key="2">
    <source>
        <dbReference type="ARBA" id="ARBA00022692"/>
    </source>
</evidence>
<dbReference type="EMBL" id="MU032346">
    <property type="protein sequence ID" value="KAF3767921.1"/>
    <property type="molecule type" value="Genomic_DNA"/>
</dbReference>
<keyword evidence="3 5" id="KW-1133">Transmembrane helix</keyword>
<dbReference type="Proteomes" id="UP000803844">
    <property type="component" value="Unassembled WGS sequence"/>
</dbReference>
<proteinExistence type="predicted"/>
<feature type="transmembrane region" description="Helical" evidence="5">
    <location>
        <begin position="132"/>
        <end position="150"/>
    </location>
</feature>
<accession>A0A9P4Y7I0</accession>
<evidence type="ECO:0008006" key="8">
    <source>
        <dbReference type="Google" id="ProtNLM"/>
    </source>
</evidence>
<dbReference type="PANTHER" id="PTHR42723:SF1">
    <property type="entry name" value="CHLOROPHYLL SYNTHASE, CHLOROPLASTIC"/>
    <property type="match status" value="1"/>
</dbReference>
<dbReference type="CDD" id="cd13965">
    <property type="entry name" value="PT_UbiA_3"/>
    <property type="match status" value="1"/>
</dbReference>
<keyword evidence="7" id="KW-1185">Reference proteome</keyword>
<name>A0A9P4Y7I0_CRYP1</name>
<feature type="transmembrane region" description="Helical" evidence="5">
    <location>
        <begin position="259"/>
        <end position="279"/>
    </location>
</feature>
<keyword evidence="2 5" id="KW-0812">Transmembrane</keyword>
<sequence>MHVRIAYYNIDAKFDRFIRRIDLAQTLLFSMRLLWDFIESDFFTFAIPNTVFGFFGALASPVLVQRPPFSGPHSPWQLSCRLPSILAFNVANLLIFDLANQRAPSAVAEDRINKPWRPIPRGKITTDQTRRLMLAAVPQGILIHILTWMYNDLGGGDEAFVRGMIISVAYGMFNSGSLQVAVGPEQFLSTLGITWTTLISGVILTTMQVQDLKDREGDRTRGRKTIVLFLGEHFSRTSIAFFVCFWSCMSIFFWRLGPVLSLLYVLLAAVVMLRVLFIYSSKQGDARTWRWWCLWHASLYTLPLLKLVS</sequence>
<keyword evidence="4 5" id="KW-0472">Membrane</keyword>
<dbReference type="Pfam" id="PF01040">
    <property type="entry name" value="UbiA"/>
    <property type="match status" value="1"/>
</dbReference>
<dbReference type="GO" id="GO:0016765">
    <property type="term" value="F:transferase activity, transferring alkyl or aryl (other than methyl) groups"/>
    <property type="evidence" value="ECO:0007669"/>
    <property type="project" value="InterPro"/>
</dbReference>
<comment type="subcellular location">
    <subcellularLocation>
        <location evidence="1">Membrane</location>
        <topology evidence="1">Multi-pass membrane protein</topology>
    </subcellularLocation>
</comment>
<evidence type="ECO:0000256" key="1">
    <source>
        <dbReference type="ARBA" id="ARBA00004141"/>
    </source>
</evidence>
<feature type="transmembrane region" description="Helical" evidence="5">
    <location>
        <begin position="42"/>
        <end position="64"/>
    </location>
</feature>
<organism evidence="6 7">
    <name type="scientific">Cryphonectria parasitica (strain ATCC 38755 / EP155)</name>
    <dbReference type="NCBI Taxonomy" id="660469"/>
    <lineage>
        <taxon>Eukaryota</taxon>
        <taxon>Fungi</taxon>
        <taxon>Dikarya</taxon>
        <taxon>Ascomycota</taxon>
        <taxon>Pezizomycotina</taxon>
        <taxon>Sordariomycetes</taxon>
        <taxon>Sordariomycetidae</taxon>
        <taxon>Diaporthales</taxon>
        <taxon>Cryphonectriaceae</taxon>
        <taxon>Cryphonectria-Endothia species complex</taxon>
        <taxon>Cryphonectria</taxon>
    </lineage>
</organism>
<dbReference type="GeneID" id="63838488"/>